<dbReference type="PANTHER" id="PTHR40050">
    <property type="entry name" value="INNER SPORE COAT PROTEIN H"/>
    <property type="match status" value="1"/>
</dbReference>
<dbReference type="OrthoDB" id="10262892at2759"/>
<accession>A0A8H7R7S4</accession>
<reference evidence="1" key="1">
    <citation type="submission" date="2020-12" db="EMBL/GenBank/DDBJ databases">
        <title>Metabolic potential, ecology and presence of endohyphal bacteria is reflected in genomic diversity of Mucoromycotina.</title>
        <authorList>
            <person name="Muszewska A."/>
            <person name="Okrasinska A."/>
            <person name="Steczkiewicz K."/>
            <person name="Drgas O."/>
            <person name="Orlowska M."/>
            <person name="Perlinska-Lenart U."/>
            <person name="Aleksandrzak-Piekarczyk T."/>
            <person name="Szatraj K."/>
            <person name="Zielenkiewicz U."/>
            <person name="Pilsyk S."/>
            <person name="Malc E."/>
            <person name="Mieczkowski P."/>
            <person name="Kruszewska J.S."/>
            <person name="Biernat P."/>
            <person name="Pawlowska J."/>
        </authorList>
    </citation>
    <scope>NUCLEOTIDE SEQUENCE</scope>
    <source>
        <strain evidence="1">WA0000017839</strain>
    </source>
</reference>
<evidence type="ECO:0000313" key="2">
    <source>
        <dbReference type="Proteomes" id="UP000603453"/>
    </source>
</evidence>
<dbReference type="EMBL" id="JAEPRD010000032">
    <property type="protein sequence ID" value="KAG2206096.1"/>
    <property type="molecule type" value="Genomic_DNA"/>
</dbReference>
<dbReference type="Proteomes" id="UP000603453">
    <property type="component" value="Unassembled WGS sequence"/>
</dbReference>
<dbReference type="InterPro" id="IPR014867">
    <property type="entry name" value="Spore_coat_CotH_CotH2/3/7"/>
</dbReference>
<dbReference type="AlphaFoldDB" id="A0A8H7R7S4"/>
<keyword evidence="2" id="KW-1185">Reference proteome</keyword>
<proteinExistence type="predicted"/>
<sequence length="600" mass="68850">AIASLCLAHAQDTTYQVIYSLKHDVNRQHGSKLGVRMQGNDKIYMLDNTKSLDPLVHVGTAPSSSAYQFVLLDEHDTLMEAEPFYRSPLTTSVLYDFYGRIKTIQGEPDLIPRVRYQNGKGDRVYPKGLDRSQNHLTTEIPTLHIQTPDYHQLLDRVLEDVRITVNLTRITSSSLETYRNVNLELSGQTSRLFKKLSYSVLMDKKEKESLNGYRKFKLRACATDPSYLREKMFYDILEASDLPAAKASYIRLFINEEPQGLFLFVDNYKNPFFKNVLGNNGSKYENGALFQGSLQENPLAVGRLQSGANLAYLGSKPTDYLEPTTNRSSYLVLEDAGKGKIKDDLKELVKFIEFIHKAETSNYDKKNTQKKLTRKWERKFDVSLFLKHMAFEILLGHNDGYMGAAHNYMLYHDPDQKGRFIWIASDLDQTLGSTLVAPRLSSSGSKFDKLDRYGLLGKSDVRPLVKQLLKIDAFRQRFYQIFKDIHDSLFNSGAIATHLAYMKEFIKEDVAWDKTCDLSRLDLFVKNRTEYDRQVNEKVLQLPLGPDFWSRINKVEFHAAIDGPLQKNPSLVPLADWFKETGQSLKEFVSSLEFKQLTQK</sequence>
<protein>
    <submittedName>
        <fullName evidence="1">Uncharacterized protein</fullName>
    </submittedName>
</protein>
<organism evidence="1 2">
    <name type="scientific">Mucor saturninus</name>
    <dbReference type="NCBI Taxonomy" id="64648"/>
    <lineage>
        <taxon>Eukaryota</taxon>
        <taxon>Fungi</taxon>
        <taxon>Fungi incertae sedis</taxon>
        <taxon>Mucoromycota</taxon>
        <taxon>Mucoromycotina</taxon>
        <taxon>Mucoromycetes</taxon>
        <taxon>Mucorales</taxon>
        <taxon>Mucorineae</taxon>
        <taxon>Mucoraceae</taxon>
        <taxon>Mucor</taxon>
    </lineage>
</organism>
<comment type="caution">
    <text evidence="1">The sequence shown here is derived from an EMBL/GenBank/DDBJ whole genome shotgun (WGS) entry which is preliminary data.</text>
</comment>
<evidence type="ECO:0000313" key="1">
    <source>
        <dbReference type="EMBL" id="KAG2206096.1"/>
    </source>
</evidence>
<name>A0A8H7R7S4_9FUNG</name>
<gene>
    <name evidence="1" type="ORF">INT47_003745</name>
</gene>
<feature type="non-terminal residue" evidence="1">
    <location>
        <position position="1"/>
    </location>
</feature>
<dbReference type="PANTHER" id="PTHR40050:SF1">
    <property type="entry name" value="INNER SPORE COAT PROTEIN H"/>
    <property type="match status" value="1"/>
</dbReference>
<dbReference type="Pfam" id="PF08757">
    <property type="entry name" value="CotH"/>
    <property type="match status" value="1"/>
</dbReference>